<organism evidence="1 2">
    <name type="scientific">Funneliformis caledonium</name>
    <dbReference type="NCBI Taxonomy" id="1117310"/>
    <lineage>
        <taxon>Eukaryota</taxon>
        <taxon>Fungi</taxon>
        <taxon>Fungi incertae sedis</taxon>
        <taxon>Mucoromycota</taxon>
        <taxon>Glomeromycotina</taxon>
        <taxon>Glomeromycetes</taxon>
        <taxon>Glomerales</taxon>
        <taxon>Glomeraceae</taxon>
        <taxon>Funneliformis</taxon>
    </lineage>
</organism>
<reference evidence="1" key="1">
    <citation type="submission" date="2021-06" db="EMBL/GenBank/DDBJ databases">
        <authorList>
            <person name="Kallberg Y."/>
            <person name="Tangrot J."/>
            <person name="Rosling A."/>
        </authorList>
    </citation>
    <scope>NUCLEOTIDE SEQUENCE</scope>
    <source>
        <strain evidence="1">UK204</strain>
    </source>
</reference>
<proteinExistence type="predicted"/>
<keyword evidence="2" id="KW-1185">Reference proteome</keyword>
<evidence type="ECO:0000313" key="1">
    <source>
        <dbReference type="EMBL" id="CAG8494610.1"/>
    </source>
</evidence>
<comment type="caution">
    <text evidence="1">The sequence shown here is derived from an EMBL/GenBank/DDBJ whole genome shotgun (WGS) entry which is preliminary data.</text>
</comment>
<dbReference type="Proteomes" id="UP000789570">
    <property type="component" value="Unassembled WGS sequence"/>
</dbReference>
<name>A0A9N8WMG2_9GLOM</name>
<accession>A0A9N8WMG2</accession>
<gene>
    <name evidence="1" type="ORF">FCALED_LOCUS3390</name>
</gene>
<dbReference type="AlphaFoldDB" id="A0A9N8WMG2"/>
<protein>
    <submittedName>
        <fullName evidence="1">1901_t:CDS:1</fullName>
    </submittedName>
</protein>
<sequence length="41" mass="4507">MPDKGFVSPYLTETIFAGKYFTKKDSLNETGANNLHGETAI</sequence>
<dbReference type="EMBL" id="CAJVPQ010000591">
    <property type="protein sequence ID" value="CAG8494610.1"/>
    <property type="molecule type" value="Genomic_DNA"/>
</dbReference>
<evidence type="ECO:0000313" key="2">
    <source>
        <dbReference type="Proteomes" id="UP000789570"/>
    </source>
</evidence>